<dbReference type="SUPFAM" id="SSF88697">
    <property type="entry name" value="PUA domain-like"/>
    <property type="match status" value="1"/>
</dbReference>
<evidence type="ECO:0000256" key="13">
    <source>
        <dbReference type="PROSITE-ProRule" id="PRU00358"/>
    </source>
</evidence>
<dbReference type="EC" id="2.3.2.27" evidence="3"/>
<feature type="compositionally biased region" description="Basic and acidic residues" evidence="14">
    <location>
        <begin position="603"/>
        <end position="653"/>
    </location>
</feature>
<dbReference type="Proteomes" id="UP000001514">
    <property type="component" value="Unassembled WGS sequence"/>
</dbReference>
<dbReference type="InterPro" id="IPR019786">
    <property type="entry name" value="Zinc_finger_PHD-type_CS"/>
</dbReference>
<dbReference type="InterPro" id="IPR036987">
    <property type="entry name" value="SRA-YDG_sf"/>
</dbReference>
<dbReference type="PANTHER" id="PTHR14140">
    <property type="entry name" value="E3 UBIQUITIN-PROTEIN LIGASE UHRF-RELATED"/>
    <property type="match status" value="1"/>
</dbReference>
<reference evidence="17 18" key="1">
    <citation type="journal article" date="2011" name="Science">
        <title>The Selaginella genome identifies genetic changes associated with the evolution of vascular plants.</title>
        <authorList>
            <person name="Banks J.A."/>
            <person name="Nishiyama T."/>
            <person name="Hasebe M."/>
            <person name="Bowman J.L."/>
            <person name="Gribskov M."/>
            <person name="dePamphilis C."/>
            <person name="Albert V.A."/>
            <person name="Aono N."/>
            <person name="Aoyama T."/>
            <person name="Ambrose B.A."/>
            <person name="Ashton N.W."/>
            <person name="Axtell M.J."/>
            <person name="Barker E."/>
            <person name="Barker M.S."/>
            <person name="Bennetzen J.L."/>
            <person name="Bonawitz N.D."/>
            <person name="Chapple C."/>
            <person name="Cheng C."/>
            <person name="Correa L.G."/>
            <person name="Dacre M."/>
            <person name="DeBarry J."/>
            <person name="Dreyer I."/>
            <person name="Elias M."/>
            <person name="Engstrom E.M."/>
            <person name="Estelle M."/>
            <person name="Feng L."/>
            <person name="Finet C."/>
            <person name="Floyd S.K."/>
            <person name="Frommer W.B."/>
            <person name="Fujita T."/>
            <person name="Gramzow L."/>
            <person name="Gutensohn M."/>
            <person name="Harholt J."/>
            <person name="Hattori M."/>
            <person name="Heyl A."/>
            <person name="Hirai T."/>
            <person name="Hiwatashi Y."/>
            <person name="Ishikawa M."/>
            <person name="Iwata M."/>
            <person name="Karol K.G."/>
            <person name="Koehler B."/>
            <person name="Kolukisaoglu U."/>
            <person name="Kubo M."/>
            <person name="Kurata T."/>
            <person name="Lalonde S."/>
            <person name="Li K."/>
            <person name="Li Y."/>
            <person name="Litt A."/>
            <person name="Lyons E."/>
            <person name="Manning G."/>
            <person name="Maruyama T."/>
            <person name="Michael T.P."/>
            <person name="Mikami K."/>
            <person name="Miyazaki S."/>
            <person name="Morinaga S."/>
            <person name="Murata T."/>
            <person name="Mueller-Roeber B."/>
            <person name="Nelson D.R."/>
            <person name="Obara M."/>
            <person name="Oguri Y."/>
            <person name="Olmstead R.G."/>
            <person name="Onodera N."/>
            <person name="Petersen B.L."/>
            <person name="Pils B."/>
            <person name="Prigge M."/>
            <person name="Rensing S.A."/>
            <person name="Riano-Pachon D.M."/>
            <person name="Roberts A.W."/>
            <person name="Sato Y."/>
            <person name="Scheller H.V."/>
            <person name="Schulz B."/>
            <person name="Schulz C."/>
            <person name="Shakirov E.V."/>
            <person name="Shibagaki N."/>
            <person name="Shinohara N."/>
            <person name="Shippen D.E."/>
            <person name="Soerensen I."/>
            <person name="Sotooka R."/>
            <person name="Sugimoto N."/>
            <person name="Sugita M."/>
            <person name="Sumikawa N."/>
            <person name="Tanurdzic M."/>
            <person name="Theissen G."/>
            <person name="Ulvskov P."/>
            <person name="Wakazuki S."/>
            <person name="Weng J.K."/>
            <person name="Willats W.W."/>
            <person name="Wipf D."/>
            <person name="Wolf P.G."/>
            <person name="Yang L."/>
            <person name="Zimmer A.D."/>
            <person name="Zhu Q."/>
            <person name="Mitros T."/>
            <person name="Hellsten U."/>
            <person name="Loque D."/>
            <person name="Otillar R."/>
            <person name="Salamov A."/>
            <person name="Schmutz J."/>
            <person name="Shapiro H."/>
            <person name="Lindquist E."/>
            <person name="Lucas S."/>
            <person name="Rokhsar D."/>
            <person name="Grigoriev I.V."/>
        </authorList>
    </citation>
    <scope>NUCLEOTIDE SEQUENCE [LARGE SCALE GENOMIC DNA]</scope>
</reference>
<dbReference type="InParanoid" id="D8RXI8"/>
<name>D8RXI8_SELML</name>
<dbReference type="GO" id="GO:0008270">
    <property type="term" value="F:zinc ion binding"/>
    <property type="evidence" value="ECO:0007669"/>
    <property type="project" value="UniProtKB-KW"/>
</dbReference>
<dbReference type="InterPro" id="IPR027370">
    <property type="entry name" value="Znf-RING_euk"/>
</dbReference>
<dbReference type="InterPro" id="IPR017907">
    <property type="entry name" value="Znf_RING_CS"/>
</dbReference>
<evidence type="ECO:0000256" key="11">
    <source>
        <dbReference type="ARBA" id="ARBA00023242"/>
    </source>
</evidence>
<comment type="catalytic activity">
    <reaction evidence="1">
        <text>S-ubiquitinyl-[E2 ubiquitin-conjugating enzyme]-L-cysteine + [acceptor protein]-L-lysine = [E2 ubiquitin-conjugating enzyme]-L-cysteine + N(6)-ubiquitinyl-[acceptor protein]-L-lysine.</text>
        <dbReference type="EC" id="2.3.2.27"/>
    </reaction>
</comment>
<feature type="domain" description="YDG" evidence="16">
    <location>
        <begin position="244"/>
        <end position="391"/>
    </location>
</feature>
<dbReference type="GO" id="GO:0061630">
    <property type="term" value="F:ubiquitin protein ligase activity"/>
    <property type="evidence" value="ECO:0000318"/>
    <property type="project" value="GO_Central"/>
</dbReference>
<feature type="domain" description="RING-type" evidence="15">
    <location>
        <begin position="119"/>
        <end position="158"/>
    </location>
</feature>
<accession>D8RXI8</accession>
<dbReference type="InterPro" id="IPR001841">
    <property type="entry name" value="Znf_RING"/>
</dbReference>
<dbReference type="Pfam" id="PF02182">
    <property type="entry name" value="SAD_SRA"/>
    <property type="match status" value="1"/>
</dbReference>
<dbReference type="FunCoup" id="D8RXI8">
    <property type="interactions" value="2677"/>
</dbReference>
<evidence type="ECO:0000313" key="17">
    <source>
        <dbReference type="EMBL" id="EFJ23441.1"/>
    </source>
</evidence>
<keyword evidence="4" id="KW-0808">Transferase</keyword>
<dbReference type="STRING" id="88036.D8RXI8"/>
<keyword evidence="5" id="KW-0479">Metal-binding</keyword>
<dbReference type="Pfam" id="PF00097">
    <property type="entry name" value="zf-C3HC4"/>
    <property type="match status" value="1"/>
</dbReference>
<dbReference type="EMBL" id="GL377593">
    <property type="protein sequence ID" value="EFJ23441.1"/>
    <property type="molecule type" value="Genomic_DNA"/>
</dbReference>
<dbReference type="InterPro" id="IPR013083">
    <property type="entry name" value="Znf_RING/FYVE/PHD"/>
</dbReference>
<dbReference type="GO" id="GO:0016567">
    <property type="term" value="P:protein ubiquitination"/>
    <property type="evidence" value="ECO:0000318"/>
    <property type="project" value="GO_Central"/>
</dbReference>
<dbReference type="InterPro" id="IPR001965">
    <property type="entry name" value="Znf_PHD"/>
</dbReference>
<dbReference type="SUPFAM" id="SSF57903">
    <property type="entry name" value="FYVE/PHD zinc finger"/>
    <property type="match status" value="1"/>
</dbReference>
<keyword evidence="6 12" id="KW-0863">Zinc-finger</keyword>
<dbReference type="eggNOG" id="ENOG502QSQ8">
    <property type="taxonomic scope" value="Eukaryota"/>
</dbReference>
<evidence type="ECO:0000256" key="3">
    <source>
        <dbReference type="ARBA" id="ARBA00012483"/>
    </source>
</evidence>
<dbReference type="Gene3D" id="2.30.280.10">
    <property type="entry name" value="SRA-YDG"/>
    <property type="match status" value="1"/>
</dbReference>
<gene>
    <name evidence="17" type="ORF">SELMODRAFT_104036</name>
</gene>
<dbReference type="GO" id="GO:0003677">
    <property type="term" value="F:DNA binding"/>
    <property type="evidence" value="ECO:0007669"/>
    <property type="project" value="UniProtKB-KW"/>
</dbReference>
<evidence type="ECO:0000256" key="12">
    <source>
        <dbReference type="PROSITE-ProRule" id="PRU00175"/>
    </source>
</evidence>
<dbReference type="SMART" id="SM00466">
    <property type="entry name" value="SRA"/>
    <property type="match status" value="1"/>
</dbReference>
<dbReference type="InterPro" id="IPR047529">
    <property type="entry name" value="RING-HC_ORTHRUS_rpt2"/>
</dbReference>
<feature type="domain" description="RING-type" evidence="15">
    <location>
        <begin position="491"/>
        <end position="548"/>
    </location>
</feature>
<evidence type="ECO:0000259" key="16">
    <source>
        <dbReference type="PROSITE" id="PS51015"/>
    </source>
</evidence>
<dbReference type="SUPFAM" id="SSF57850">
    <property type="entry name" value="RING/U-box"/>
    <property type="match status" value="2"/>
</dbReference>
<dbReference type="Gramene" id="EFJ23441">
    <property type="protein sequence ID" value="EFJ23441"/>
    <property type="gene ID" value="SELMODRAFT_104036"/>
</dbReference>
<protein>
    <recommendedName>
        <fullName evidence="3">RING-type E3 ubiquitin transferase</fullName>
        <ecNumber evidence="3">2.3.2.27</ecNumber>
    </recommendedName>
</protein>
<dbReference type="GO" id="GO:0044027">
    <property type="term" value="P:negative regulation of gene expression via chromosomal CpG island methylation"/>
    <property type="evidence" value="ECO:0000318"/>
    <property type="project" value="GO_Central"/>
</dbReference>
<dbReference type="InterPro" id="IPR011011">
    <property type="entry name" value="Znf_FYVE_PHD"/>
</dbReference>
<evidence type="ECO:0000313" key="18">
    <source>
        <dbReference type="Proteomes" id="UP000001514"/>
    </source>
</evidence>
<dbReference type="InterPro" id="IPR003105">
    <property type="entry name" value="SRA_YDG"/>
</dbReference>
<dbReference type="GO" id="GO:0005634">
    <property type="term" value="C:nucleus"/>
    <property type="evidence" value="ECO:0007669"/>
    <property type="project" value="UniProtKB-SubCell"/>
</dbReference>
<dbReference type="InterPro" id="IPR047498">
    <property type="entry name" value="RING-HC_ORTHRUS_rpt1"/>
</dbReference>
<dbReference type="KEGG" id="smo:SELMODRAFT_104036"/>
<evidence type="ECO:0000256" key="2">
    <source>
        <dbReference type="ARBA" id="ARBA00004906"/>
    </source>
</evidence>
<evidence type="ECO:0000256" key="4">
    <source>
        <dbReference type="ARBA" id="ARBA00022679"/>
    </source>
</evidence>
<evidence type="ECO:0000256" key="14">
    <source>
        <dbReference type="SAM" id="MobiDB-lite"/>
    </source>
</evidence>
<dbReference type="InterPro" id="IPR018957">
    <property type="entry name" value="Znf_C3HC4_RING-type"/>
</dbReference>
<dbReference type="PROSITE" id="PS01359">
    <property type="entry name" value="ZF_PHD_1"/>
    <property type="match status" value="1"/>
</dbReference>
<dbReference type="PROSITE" id="PS00518">
    <property type="entry name" value="ZF_RING_1"/>
    <property type="match status" value="2"/>
</dbReference>
<dbReference type="CDD" id="cd23139">
    <property type="entry name" value="RING-HC_ORTHRUS_rpt2"/>
    <property type="match status" value="1"/>
</dbReference>
<dbReference type="CDD" id="cd15489">
    <property type="entry name" value="PHD_SF"/>
    <property type="match status" value="1"/>
</dbReference>
<dbReference type="PROSITE" id="PS50089">
    <property type="entry name" value="ZF_RING_2"/>
    <property type="match status" value="2"/>
</dbReference>
<evidence type="ECO:0000256" key="10">
    <source>
        <dbReference type="ARBA" id="ARBA00023125"/>
    </source>
</evidence>
<dbReference type="OMA" id="CRNAIPP"/>
<keyword evidence="8" id="KW-0862">Zinc</keyword>
<evidence type="ECO:0000256" key="1">
    <source>
        <dbReference type="ARBA" id="ARBA00000900"/>
    </source>
</evidence>
<dbReference type="CDD" id="cd23138">
    <property type="entry name" value="RING-HC_ORTHRUS_rpt1"/>
    <property type="match status" value="1"/>
</dbReference>
<evidence type="ECO:0000256" key="7">
    <source>
        <dbReference type="ARBA" id="ARBA00022786"/>
    </source>
</evidence>
<keyword evidence="10" id="KW-0238">DNA-binding</keyword>
<dbReference type="AlphaFoldDB" id="D8RXI8"/>
<dbReference type="UniPathway" id="UPA00143"/>
<keyword evidence="18" id="KW-1185">Reference proteome</keyword>
<evidence type="ECO:0000259" key="15">
    <source>
        <dbReference type="PROSITE" id="PS50089"/>
    </source>
</evidence>
<keyword evidence="11 13" id="KW-0539">Nucleus</keyword>
<organism evidence="18">
    <name type="scientific">Selaginella moellendorffii</name>
    <name type="common">Spikemoss</name>
    <dbReference type="NCBI Taxonomy" id="88036"/>
    <lineage>
        <taxon>Eukaryota</taxon>
        <taxon>Viridiplantae</taxon>
        <taxon>Streptophyta</taxon>
        <taxon>Embryophyta</taxon>
        <taxon>Tracheophyta</taxon>
        <taxon>Lycopodiopsida</taxon>
        <taxon>Selaginellales</taxon>
        <taxon>Selaginellaceae</taxon>
        <taxon>Selaginella</taxon>
    </lineage>
</organism>
<dbReference type="HOGENOM" id="CLU_016281_0_0_1"/>
<dbReference type="InterPro" id="IPR045134">
    <property type="entry name" value="UHRF1/2-like"/>
</dbReference>
<feature type="region of interest" description="Disordered" evidence="14">
    <location>
        <begin position="582"/>
        <end position="653"/>
    </location>
</feature>
<dbReference type="SMART" id="SM00184">
    <property type="entry name" value="RING"/>
    <property type="match status" value="3"/>
</dbReference>
<keyword evidence="7" id="KW-0833">Ubl conjugation pathway</keyword>
<feature type="compositionally biased region" description="Acidic residues" evidence="14">
    <location>
        <begin position="584"/>
        <end position="602"/>
    </location>
</feature>
<keyword evidence="9" id="KW-0156">Chromatin regulator</keyword>
<dbReference type="SMART" id="SM00249">
    <property type="entry name" value="PHD"/>
    <property type="match status" value="1"/>
</dbReference>
<sequence length="653" mass="72502">MELACENGRCLVCKTEPPEQETLPCGSCGCVWHLPCLKAPMTLADVSPGWTCPDCSDDPASNSKKPGPSGGENELLRKIREINADTSLSDAQKAAQRQMLLSNGAVPAGKEDDEDELICVFCQGSLDRPVTTPCGHNFCLKCLQKWFAQGQKKCGKCRVSFHQGFIQQPKINPLLVQAIRMAKIGATAPASKAVHVLQNQNRPDKAFKSERAKKAGLANASSGRIFVTVGHYHFGAIPAENDPERNQGVLVGETWTDRLECRQWGAHRPHIAGIAGQSDKGAQSVVMSGGYEDDEDHGEWFLYTGSGGRDLSGNKRTNDQSFDQVFSKSNKALSVSCLKGYPVRVVRSAKDVRSAYAPQEGLRYDGLYRIERCWRKIGLKGFRVCRYLFVRCDNEPAPWTSEDYGDRPRPLPEITELKDATDVKERKTQLPSWDWKEDENVWGWIKPPPSFRDVNPSSARKRSVSSKEKELKTSTCSSPLYLRQCFIEFGCGLCKNVLQRPLCAPCGHNFCQACLVGHFAGHKDVRDRANGRRSLRVRKNQKPCPQCNKDIADFLEAPAVNNDMDDVIQKLKAAIADLMKTEEENRDADAEDGDDDDDEAEEAKEADNEVEEAKEAGDEVEEAKEAGDEVEEAKEANVEQKDDKLGDRFGRLV</sequence>
<dbReference type="PANTHER" id="PTHR14140:SF27">
    <property type="entry name" value="OS04G0289800 PROTEIN"/>
    <property type="match status" value="1"/>
</dbReference>
<comment type="pathway">
    <text evidence="2">Protein modification; protein ubiquitination.</text>
</comment>
<evidence type="ECO:0000256" key="5">
    <source>
        <dbReference type="ARBA" id="ARBA00022723"/>
    </source>
</evidence>
<dbReference type="Pfam" id="PF13445">
    <property type="entry name" value="zf-RING_UBOX"/>
    <property type="match status" value="1"/>
</dbReference>
<proteinExistence type="predicted"/>
<evidence type="ECO:0000256" key="9">
    <source>
        <dbReference type="ARBA" id="ARBA00022853"/>
    </source>
</evidence>
<dbReference type="PROSITE" id="PS51015">
    <property type="entry name" value="YDG"/>
    <property type="match status" value="1"/>
</dbReference>
<dbReference type="FunFam" id="2.30.280.10:FF:000002">
    <property type="entry name" value="E3 ubiquitin-protein ligase ORTHRUS 2"/>
    <property type="match status" value="1"/>
</dbReference>
<evidence type="ECO:0000256" key="8">
    <source>
        <dbReference type="ARBA" id="ARBA00022833"/>
    </source>
</evidence>
<dbReference type="InterPro" id="IPR015947">
    <property type="entry name" value="PUA-like_sf"/>
</dbReference>
<evidence type="ECO:0000256" key="6">
    <source>
        <dbReference type="ARBA" id="ARBA00022771"/>
    </source>
</evidence>
<comment type="subcellular location">
    <subcellularLocation>
        <location evidence="13">Nucleus</location>
    </subcellularLocation>
</comment>
<dbReference type="Gene3D" id="3.30.40.10">
    <property type="entry name" value="Zinc/RING finger domain, C3HC4 (zinc finger)"/>
    <property type="match status" value="3"/>
</dbReference>